<gene>
    <name evidence="1" type="ORF">MRB53_020468</name>
</gene>
<dbReference type="EMBL" id="CM056814">
    <property type="protein sequence ID" value="KAJ8627161.1"/>
    <property type="molecule type" value="Genomic_DNA"/>
</dbReference>
<reference evidence="1 2" key="1">
    <citation type="journal article" date="2022" name="Hortic Res">
        <title>A haplotype resolved chromosomal level avocado genome allows analysis of novel avocado genes.</title>
        <authorList>
            <person name="Nath O."/>
            <person name="Fletcher S.J."/>
            <person name="Hayward A."/>
            <person name="Shaw L.M."/>
            <person name="Masouleh A.K."/>
            <person name="Furtado A."/>
            <person name="Henry R.J."/>
            <person name="Mitter N."/>
        </authorList>
    </citation>
    <scope>NUCLEOTIDE SEQUENCE [LARGE SCALE GENOMIC DNA]</scope>
    <source>
        <strain evidence="2">cv. Hass</strain>
    </source>
</reference>
<evidence type="ECO:0000313" key="2">
    <source>
        <dbReference type="Proteomes" id="UP001234297"/>
    </source>
</evidence>
<protein>
    <submittedName>
        <fullName evidence="1">Uncharacterized protein</fullName>
    </submittedName>
</protein>
<organism evidence="1 2">
    <name type="scientific">Persea americana</name>
    <name type="common">Avocado</name>
    <dbReference type="NCBI Taxonomy" id="3435"/>
    <lineage>
        <taxon>Eukaryota</taxon>
        <taxon>Viridiplantae</taxon>
        <taxon>Streptophyta</taxon>
        <taxon>Embryophyta</taxon>
        <taxon>Tracheophyta</taxon>
        <taxon>Spermatophyta</taxon>
        <taxon>Magnoliopsida</taxon>
        <taxon>Magnoliidae</taxon>
        <taxon>Laurales</taxon>
        <taxon>Lauraceae</taxon>
        <taxon>Persea</taxon>
    </lineage>
</organism>
<proteinExistence type="predicted"/>
<name>A0ACC2L0W0_PERAE</name>
<accession>A0ACC2L0W0</accession>
<comment type="caution">
    <text evidence="1">The sequence shown here is derived from an EMBL/GenBank/DDBJ whole genome shotgun (WGS) entry which is preliminary data.</text>
</comment>
<evidence type="ECO:0000313" key="1">
    <source>
        <dbReference type="EMBL" id="KAJ8627161.1"/>
    </source>
</evidence>
<sequence length="451" mass="48325">MVSDLELLKMDLCQPLYVIRHRFDELVLVAGAVDELQGLETLRRFGVNQLRGGVISEAFEALDRELLKGGAFVEDGVQAGGAEGARAAGELLEALPVGGEGSEAGVGDLAAGAELEAEKNAHSGRENPFFSFLQPPTMADGGLAMLDGGLTVLDGTLLRASVSHLPNPNGAVTGTKLLAMAESAASSTLFGLSLPENLKSVALKRINADAVSFGLTEVDEEKATSILRNYVIALADELKDDPLVVSILDGSALRLFLDDEDDFAMLAESLFTDLDTKDKGKLSKNEIQNALIHMGVDMGVPPFSESGALLNDILKKHGAAGEEELGQAQFAQLLQHILQDLADALAEKQVVVIQNIKVINGSKLRKVLADEELLDDVIERMIKDQNVNEEKSGSIGKIRAFLEKYGLELGLPSAEANEAVVLLYDQSSLKPTPFFMILRAERQDVLLQSIL</sequence>
<dbReference type="Proteomes" id="UP001234297">
    <property type="component" value="Chromosome 6"/>
</dbReference>
<keyword evidence="2" id="KW-1185">Reference proteome</keyword>